<evidence type="ECO:0000313" key="2">
    <source>
        <dbReference type="Proteomes" id="UP000001861"/>
    </source>
</evidence>
<gene>
    <name evidence="1" type="ORF">CC1G_15107</name>
</gene>
<dbReference type="EMBL" id="AACS02000009">
    <property type="protein sequence ID" value="EFI26972.1"/>
    <property type="molecule type" value="Genomic_DNA"/>
</dbReference>
<proteinExistence type="predicted"/>
<dbReference type="KEGG" id="cci:CC1G_15107"/>
<dbReference type="GeneID" id="9380162"/>
<accession>D6RPG9</accession>
<protein>
    <submittedName>
        <fullName evidence="1">Uncharacterized protein</fullName>
    </submittedName>
</protein>
<name>D6RPG9_COPC7</name>
<dbReference type="VEuPathDB" id="FungiDB:CC1G_15107"/>
<evidence type="ECO:0000313" key="1">
    <source>
        <dbReference type="EMBL" id="EFI26972.1"/>
    </source>
</evidence>
<dbReference type="Proteomes" id="UP000001861">
    <property type="component" value="Unassembled WGS sequence"/>
</dbReference>
<dbReference type="AlphaFoldDB" id="D6RPG9"/>
<keyword evidence="2" id="KW-1185">Reference proteome</keyword>
<organism evidence="1 2">
    <name type="scientific">Coprinopsis cinerea (strain Okayama-7 / 130 / ATCC MYA-4618 / FGSC 9003)</name>
    <name type="common">Inky cap fungus</name>
    <name type="synonym">Hormographiella aspergillata</name>
    <dbReference type="NCBI Taxonomy" id="240176"/>
    <lineage>
        <taxon>Eukaryota</taxon>
        <taxon>Fungi</taxon>
        <taxon>Dikarya</taxon>
        <taxon>Basidiomycota</taxon>
        <taxon>Agaricomycotina</taxon>
        <taxon>Agaricomycetes</taxon>
        <taxon>Agaricomycetidae</taxon>
        <taxon>Agaricales</taxon>
        <taxon>Agaricineae</taxon>
        <taxon>Psathyrellaceae</taxon>
        <taxon>Coprinopsis</taxon>
    </lineage>
</organism>
<sequence length="54" mass="6067">MCQENVIEIWARRQMVLDGIMGRAGGLRRGYCTVDTSPHSHFIIDNTEDESGLS</sequence>
<reference evidence="1 2" key="1">
    <citation type="journal article" date="2010" name="Proc. Natl. Acad. Sci. U.S.A.">
        <title>Insights into evolution of multicellular fungi from the assembled chromosomes of the mushroom Coprinopsis cinerea (Coprinus cinereus).</title>
        <authorList>
            <person name="Stajich J.E."/>
            <person name="Wilke S.K."/>
            <person name="Ahren D."/>
            <person name="Au C.H."/>
            <person name="Birren B.W."/>
            <person name="Borodovsky M."/>
            <person name="Burns C."/>
            <person name="Canback B."/>
            <person name="Casselton L.A."/>
            <person name="Cheng C.K."/>
            <person name="Deng J."/>
            <person name="Dietrich F.S."/>
            <person name="Fargo D.C."/>
            <person name="Farman M.L."/>
            <person name="Gathman A.C."/>
            <person name="Goldberg J."/>
            <person name="Guigo R."/>
            <person name="Hoegger P.J."/>
            <person name="Hooker J.B."/>
            <person name="Huggins A."/>
            <person name="James T.Y."/>
            <person name="Kamada T."/>
            <person name="Kilaru S."/>
            <person name="Kodira C."/>
            <person name="Kues U."/>
            <person name="Kupfer D."/>
            <person name="Kwan H.S."/>
            <person name="Lomsadze A."/>
            <person name="Li W."/>
            <person name="Lilly W.W."/>
            <person name="Ma L.J."/>
            <person name="Mackey A.J."/>
            <person name="Manning G."/>
            <person name="Martin F."/>
            <person name="Muraguchi H."/>
            <person name="Natvig D.O."/>
            <person name="Palmerini H."/>
            <person name="Ramesh M.A."/>
            <person name="Rehmeyer C.J."/>
            <person name="Roe B.A."/>
            <person name="Shenoy N."/>
            <person name="Stanke M."/>
            <person name="Ter-Hovhannisyan V."/>
            <person name="Tunlid A."/>
            <person name="Velagapudi R."/>
            <person name="Vision T.J."/>
            <person name="Zeng Q."/>
            <person name="Zolan M.E."/>
            <person name="Pukkila P.J."/>
        </authorList>
    </citation>
    <scope>NUCLEOTIDE SEQUENCE [LARGE SCALE GENOMIC DNA]</scope>
    <source>
        <strain evidence="2">Okayama-7 / 130 / ATCC MYA-4618 / FGSC 9003</strain>
    </source>
</reference>
<dbReference type="HOGENOM" id="CLU_3050238_0_0_1"/>
<comment type="caution">
    <text evidence="1">The sequence shown here is derived from an EMBL/GenBank/DDBJ whole genome shotgun (WGS) entry which is preliminary data.</text>
</comment>
<dbReference type="RefSeq" id="XP_002910466.1">
    <property type="nucleotide sequence ID" value="XM_002910420.1"/>
</dbReference>
<dbReference type="InParanoid" id="D6RPG9"/>